<gene>
    <name evidence="5" type="ORF">UFOPK1788_00141</name>
</gene>
<keyword evidence="3" id="KW-0732">Signal</keyword>
<dbReference type="GO" id="GO:0019808">
    <property type="term" value="F:polyamine binding"/>
    <property type="evidence" value="ECO:0007669"/>
    <property type="project" value="InterPro"/>
</dbReference>
<keyword evidence="2" id="KW-0813">Transport</keyword>
<evidence type="ECO:0000256" key="3">
    <source>
        <dbReference type="ARBA" id="ARBA00022729"/>
    </source>
</evidence>
<evidence type="ECO:0000256" key="2">
    <source>
        <dbReference type="ARBA" id="ARBA00022448"/>
    </source>
</evidence>
<reference evidence="5" key="1">
    <citation type="submission" date="2020-05" db="EMBL/GenBank/DDBJ databases">
        <authorList>
            <person name="Chiriac C."/>
            <person name="Salcher M."/>
            <person name="Ghai R."/>
            <person name="Kavagutti S V."/>
        </authorList>
    </citation>
    <scope>NUCLEOTIDE SEQUENCE</scope>
</reference>
<dbReference type="GO" id="GO:0015846">
    <property type="term" value="P:polyamine transport"/>
    <property type="evidence" value="ECO:0007669"/>
    <property type="project" value="InterPro"/>
</dbReference>
<protein>
    <submittedName>
        <fullName evidence="5">Unannotated protein</fullName>
    </submittedName>
</protein>
<dbReference type="EMBL" id="CAEZUE010000008">
    <property type="protein sequence ID" value="CAB4584836.1"/>
    <property type="molecule type" value="Genomic_DNA"/>
</dbReference>
<dbReference type="AlphaFoldDB" id="A0A6J6F8B7"/>
<name>A0A6J6F8B7_9ZZZZ</name>
<dbReference type="InterPro" id="IPR001188">
    <property type="entry name" value="Sperm_putr-bd"/>
</dbReference>
<dbReference type="Pfam" id="PF13416">
    <property type="entry name" value="SBP_bac_8"/>
    <property type="match status" value="1"/>
</dbReference>
<dbReference type="PANTHER" id="PTHR30222">
    <property type="entry name" value="SPERMIDINE/PUTRESCINE-BINDING PERIPLASMIC PROTEIN"/>
    <property type="match status" value="1"/>
</dbReference>
<sequence>MRTALTRRAGIAGVAVASIVALAGCGTGGDTAAESDMLTELGEFEGQVSILAWPGYVEDGSNYPEYDWVSSFEEATGCMVTTKTYGTSDEAVNLMKTGEYDVVAASGDATNRLMVAGDVQPVNVDLLENYDGIYEFLKNKSHNTYNGVEYGVPHGYGANLLQYRTDIVNPAPTSWDVVWEADSPYAGKVTAYDSPIYIADAAVYLMATNPDLGITNPYALDETQLAAAVELLKVQRGLVNEYWSDYLVQAQSFTTGDTVVGTTWQVITNVLEGEAVPVASILPEEGSTGWSDTWMIAGDTANVNCAYAWLDHMADPETNAAATGYFGEAPSSDAACDFREDCDVFHAGDEEYAAQLWYWTTPVAECLDGRTDAVCTDYAAWTAAWQEIKG</sequence>
<dbReference type="PANTHER" id="PTHR30222:SF18">
    <property type="entry name" value="BIFUNCTIONAL POLYHYDROXYBUTYRATE SYNTHASE _ ABC TRANSPORTER PERIPLASMIC BINDING PROTEIN-RELATED"/>
    <property type="match status" value="1"/>
</dbReference>
<dbReference type="InterPro" id="IPR006059">
    <property type="entry name" value="SBP"/>
</dbReference>
<organism evidence="5">
    <name type="scientific">freshwater metagenome</name>
    <dbReference type="NCBI Taxonomy" id="449393"/>
    <lineage>
        <taxon>unclassified sequences</taxon>
        <taxon>metagenomes</taxon>
        <taxon>ecological metagenomes</taxon>
    </lineage>
</organism>
<dbReference type="PRINTS" id="PR00909">
    <property type="entry name" value="SPERMDNBNDNG"/>
</dbReference>
<evidence type="ECO:0000256" key="4">
    <source>
        <dbReference type="ARBA" id="ARBA00022764"/>
    </source>
</evidence>
<dbReference type="Gene3D" id="3.40.190.10">
    <property type="entry name" value="Periplasmic binding protein-like II"/>
    <property type="match status" value="2"/>
</dbReference>
<proteinExistence type="predicted"/>
<dbReference type="PROSITE" id="PS51257">
    <property type="entry name" value="PROKAR_LIPOPROTEIN"/>
    <property type="match status" value="1"/>
</dbReference>
<evidence type="ECO:0000313" key="5">
    <source>
        <dbReference type="EMBL" id="CAB4584836.1"/>
    </source>
</evidence>
<comment type="subcellular location">
    <subcellularLocation>
        <location evidence="1">Periplasm</location>
    </subcellularLocation>
</comment>
<dbReference type="GO" id="GO:0042597">
    <property type="term" value="C:periplasmic space"/>
    <property type="evidence" value="ECO:0007669"/>
    <property type="project" value="UniProtKB-SubCell"/>
</dbReference>
<keyword evidence="4" id="KW-0574">Periplasm</keyword>
<accession>A0A6J6F8B7</accession>
<evidence type="ECO:0000256" key="1">
    <source>
        <dbReference type="ARBA" id="ARBA00004418"/>
    </source>
</evidence>
<dbReference type="SUPFAM" id="SSF53850">
    <property type="entry name" value="Periplasmic binding protein-like II"/>
    <property type="match status" value="1"/>
</dbReference>